<feature type="region of interest" description="Disordered" evidence="1">
    <location>
        <begin position="22"/>
        <end position="55"/>
    </location>
</feature>
<dbReference type="Proteomes" id="UP000027265">
    <property type="component" value="Unassembled WGS sequence"/>
</dbReference>
<dbReference type="Pfam" id="PF15249">
    <property type="entry name" value="GLTSCR1"/>
    <property type="match status" value="1"/>
</dbReference>
<feature type="region of interest" description="Disordered" evidence="1">
    <location>
        <begin position="290"/>
        <end position="309"/>
    </location>
</feature>
<evidence type="ECO:0000313" key="3">
    <source>
        <dbReference type="EMBL" id="KDQ57503.1"/>
    </source>
</evidence>
<evidence type="ECO:0000256" key="1">
    <source>
        <dbReference type="SAM" id="MobiDB-lite"/>
    </source>
</evidence>
<keyword evidence="4" id="KW-1185">Reference proteome</keyword>
<name>A0A067PRQ8_9AGAM</name>
<proteinExistence type="predicted"/>
<accession>A0A067PRQ8</accession>
<dbReference type="STRING" id="933084.A0A067PRQ8"/>
<dbReference type="InParanoid" id="A0A067PRQ8"/>
<sequence length="443" mass="47662">MSESSGCSFPPNSTHYRHLTTLKTVSGPPISSTPSPWPPDSRSLTPSSASGVPPNPSWIQSYVQALPISDSDAKTGATRKIRTVEENETVKEAALRVSSSLAADHIASLYPDVDTPFVDAVDVVNRLLPYHIFQFPKEDMAVGGSARKGKAKATEADLLKEEIAHTKFALECFHRRKRLEDRLKKARLKSGKRKSPDDQAYVLAQTILEQERAENSAMNSELRTSRSTLDRLEREKRLASMPPRTTFYTPQTTAPSAGYASGYAYHYRPYVYPYAQTYTQPYTQAYGASAPQTYPSSSYTTPAASTPDSLIPQQPPPGSIPVQLPVTALPELQKIGINPVPASALPPPDQPQPSAILRGYTSNGTMLSLEVNISLLQATQMSGLALLLNSLVSRGVSATSTPLSMPSTPVSNTAGLPSYAAATASLVHGMNMGSNGTQPSNPS</sequence>
<dbReference type="EMBL" id="KL197719">
    <property type="protein sequence ID" value="KDQ57503.1"/>
    <property type="molecule type" value="Genomic_DNA"/>
</dbReference>
<dbReference type="OrthoDB" id="2556847at2759"/>
<evidence type="ECO:0000259" key="2">
    <source>
        <dbReference type="Pfam" id="PF15249"/>
    </source>
</evidence>
<feature type="domain" description="GLTSCR protein conserved" evidence="2">
    <location>
        <begin position="104"/>
        <end position="216"/>
    </location>
</feature>
<reference evidence="4" key="1">
    <citation type="journal article" date="2014" name="Proc. Natl. Acad. Sci. U.S.A.">
        <title>Extensive sampling of basidiomycete genomes demonstrates inadequacy of the white-rot/brown-rot paradigm for wood decay fungi.</title>
        <authorList>
            <person name="Riley R."/>
            <person name="Salamov A.A."/>
            <person name="Brown D.W."/>
            <person name="Nagy L.G."/>
            <person name="Floudas D."/>
            <person name="Held B.W."/>
            <person name="Levasseur A."/>
            <person name="Lombard V."/>
            <person name="Morin E."/>
            <person name="Otillar R."/>
            <person name="Lindquist E.A."/>
            <person name="Sun H."/>
            <person name="LaButti K.M."/>
            <person name="Schmutz J."/>
            <person name="Jabbour D."/>
            <person name="Luo H."/>
            <person name="Baker S.E."/>
            <person name="Pisabarro A.G."/>
            <person name="Walton J.D."/>
            <person name="Blanchette R.A."/>
            <person name="Henrissat B."/>
            <person name="Martin F."/>
            <person name="Cullen D."/>
            <person name="Hibbett D.S."/>
            <person name="Grigoriev I.V."/>
        </authorList>
    </citation>
    <scope>NUCLEOTIDE SEQUENCE [LARGE SCALE GENOMIC DNA]</scope>
    <source>
        <strain evidence="4">MUCL 33604</strain>
    </source>
</reference>
<dbReference type="InterPro" id="IPR015671">
    <property type="entry name" value="GSCR1_dom"/>
</dbReference>
<dbReference type="AlphaFoldDB" id="A0A067PRQ8"/>
<evidence type="ECO:0000313" key="4">
    <source>
        <dbReference type="Proteomes" id="UP000027265"/>
    </source>
</evidence>
<feature type="compositionally biased region" description="Low complexity" evidence="1">
    <location>
        <begin position="290"/>
        <end position="307"/>
    </location>
</feature>
<dbReference type="HOGENOM" id="CLU_038167_1_0_1"/>
<protein>
    <recommendedName>
        <fullName evidence="2">GLTSCR protein conserved domain-containing protein</fullName>
    </recommendedName>
</protein>
<organism evidence="3 4">
    <name type="scientific">Jaapia argillacea MUCL 33604</name>
    <dbReference type="NCBI Taxonomy" id="933084"/>
    <lineage>
        <taxon>Eukaryota</taxon>
        <taxon>Fungi</taxon>
        <taxon>Dikarya</taxon>
        <taxon>Basidiomycota</taxon>
        <taxon>Agaricomycotina</taxon>
        <taxon>Agaricomycetes</taxon>
        <taxon>Agaricomycetidae</taxon>
        <taxon>Jaapiales</taxon>
        <taxon>Jaapiaceae</taxon>
        <taxon>Jaapia</taxon>
    </lineage>
</organism>
<gene>
    <name evidence="3" type="ORF">JAAARDRAFT_193821</name>
</gene>